<dbReference type="AlphaFoldDB" id="A0A409WS12"/>
<dbReference type="GO" id="GO:0008270">
    <property type="term" value="F:zinc ion binding"/>
    <property type="evidence" value="ECO:0007669"/>
    <property type="project" value="UniProtKB-KW"/>
</dbReference>
<protein>
    <recommendedName>
        <fullName evidence="7">HAT C-terminal dimerisation domain-containing protein</fullName>
    </recommendedName>
</protein>
<reference evidence="8 9" key="1">
    <citation type="journal article" date="2018" name="Evol. Lett.">
        <title>Horizontal gene cluster transfer increased hallucinogenic mushroom diversity.</title>
        <authorList>
            <person name="Reynolds H.T."/>
            <person name="Vijayakumar V."/>
            <person name="Gluck-Thaler E."/>
            <person name="Korotkin H.B."/>
            <person name="Matheny P.B."/>
            <person name="Slot J.C."/>
        </authorList>
    </citation>
    <scope>NUCLEOTIDE SEQUENCE [LARGE SCALE GENOMIC DNA]</scope>
    <source>
        <strain evidence="8 9">SRW20</strain>
    </source>
</reference>
<gene>
    <name evidence="8" type="ORF">CVT26_015194</name>
</gene>
<accession>A0A409WS12</accession>
<dbReference type="PANTHER" id="PTHR46481:SF10">
    <property type="entry name" value="ZINC FINGER BED DOMAIN-CONTAINING PROTEIN 39"/>
    <property type="match status" value="1"/>
</dbReference>
<comment type="subcellular location">
    <subcellularLocation>
        <location evidence="1">Nucleus</location>
    </subcellularLocation>
</comment>
<feature type="compositionally biased region" description="Acidic residues" evidence="6">
    <location>
        <begin position="111"/>
        <end position="135"/>
    </location>
</feature>
<keyword evidence="5" id="KW-0539">Nucleus</keyword>
<evidence type="ECO:0000313" key="8">
    <source>
        <dbReference type="EMBL" id="PPQ81292.1"/>
    </source>
</evidence>
<evidence type="ECO:0000256" key="4">
    <source>
        <dbReference type="ARBA" id="ARBA00022833"/>
    </source>
</evidence>
<organism evidence="8 9">
    <name type="scientific">Gymnopilus dilepis</name>
    <dbReference type="NCBI Taxonomy" id="231916"/>
    <lineage>
        <taxon>Eukaryota</taxon>
        <taxon>Fungi</taxon>
        <taxon>Dikarya</taxon>
        <taxon>Basidiomycota</taxon>
        <taxon>Agaricomycotina</taxon>
        <taxon>Agaricomycetes</taxon>
        <taxon>Agaricomycetidae</taxon>
        <taxon>Agaricales</taxon>
        <taxon>Agaricineae</taxon>
        <taxon>Hymenogastraceae</taxon>
        <taxon>Gymnopilus</taxon>
    </lineage>
</organism>
<keyword evidence="3" id="KW-0863">Zinc-finger</keyword>
<feature type="domain" description="HAT C-terminal dimerisation" evidence="7">
    <location>
        <begin position="728"/>
        <end position="806"/>
    </location>
</feature>
<feature type="region of interest" description="Disordered" evidence="6">
    <location>
        <begin position="1"/>
        <end position="86"/>
    </location>
</feature>
<evidence type="ECO:0000256" key="5">
    <source>
        <dbReference type="ARBA" id="ARBA00023242"/>
    </source>
</evidence>
<proteinExistence type="predicted"/>
<dbReference type="SUPFAM" id="SSF53098">
    <property type="entry name" value="Ribonuclease H-like"/>
    <property type="match status" value="1"/>
</dbReference>
<feature type="region of interest" description="Disordered" evidence="6">
    <location>
        <begin position="108"/>
        <end position="135"/>
    </location>
</feature>
<dbReference type="InterPro" id="IPR012337">
    <property type="entry name" value="RNaseH-like_sf"/>
</dbReference>
<dbReference type="OrthoDB" id="2677917at2759"/>
<keyword evidence="4" id="KW-0862">Zinc</keyword>
<dbReference type="InParanoid" id="A0A409WS12"/>
<dbReference type="PANTHER" id="PTHR46481">
    <property type="entry name" value="ZINC FINGER BED DOMAIN-CONTAINING PROTEIN 4"/>
    <property type="match status" value="1"/>
</dbReference>
<evidence type="ECO:0000256" key="6">
    <source>
        <dbReference type="SAM" id="MobiDB-lite"/>
    </source>
</evidence>
<dbReference type="EMBL" id="NHYE01004884">
    <property type="protein sequence ID" value="PPQ81292.1"/>
    <property type="molecule type" value="Genomic_DNA"/>
</dbReference>
<comment type="caution">
    <text evidence="8">The sequence shown here is derived from an EMBL/GenBank/DDBJ whole genome shotgun (WGS) entry which is preliminary data.</text>
</comment>
<evidence type="ECO:0000313" key="9">
    <source>
        <dbReference type="Proteomes" id="UP000284706"/>
    </source>
</evidence>
<dbReference type="InterPro" id="IPR052035">
    <property type="entry name" value="ZnF_BED_domain_contain"/>
</dbReference>
<feature type="compositionally biased region" description="Low complexity" evidence="6">
    <location>
        <begin position="47"/>
        <end position="62"/>
    </location>
</feature>
<feature type="compositionally biased region" description="Pro residues" evidence="6">
    <location>
        <begin position="74"/>
        <end position="84"/>
    </location>
</feature>
<keyword evidence="2" id="KW-0479">Metal-binding</keyword>
<evidence type="ECO:0000256" key="2">
    <source>
        <dbReference type="ARBA" id="ARBA00022723"/>
    </source>
</evidence>
<name>A0A409WS12_9AGAR</name>
<evidence type="ECO:0000256" key="3">
    <source>
        <dbReference type="ARBA" id="ARBA00022771"/>
    </source>
</evidence>
<dbReference type="InterPro" id="IPR008906">
    <property type="entry name" value="HATC_C_dom"/>
</dbReference>
<dbReference type="GO" id="GO:0046983">
    <property type="term" value="F:protein dimerization activity"/>
    <property type="evidence" value="ECO:0007669"/>
    <property type="project" value="InterPro"/>
</dbReference>
<dbReference type="Pfam" id="PF05699">
    <property type="entry name" value="Dimer_Tnp_hAT"/>
    <property type="match status" value="1"/>
</dbReference>
<evidence type="ECO:0000259" key="7">
    <source>
        <dbReference type="Pfam" id="PF05699"/>
    </source>
</evidence>
<dbReference type="GO" id="GO:0005634">
    <property type="term" value="C:nucleus"/>
    <property type="evidence" value="ECO:0007669"/>
    <property type="project" value="UniProtKB-SubCell"/>
</dbReference>
<keyword evidence="9" id="KW-1185">Reference proteome</keyword>
<dbReference type="Proteomes" id="UP000284706">
    <property type="component" value="Unassembled WGS sequence"/>
</dbReference>
<evidence type="ECO:0000256" key="1">
    <source>
        <dbReference type="ARBA" id="ARBA00004123"/>
    </source>
</evidence>
<feature type="compositionally biased region" description="Polar residues" evidence="6">
    <location>
        <begin position="1"/>
        <end position="10"/>
    </location>
</feature>
<sequence>MPPASQSNTDVVDGPRKRRPSERVTENGDPLVQKKAKTANNSSLPHAVKTTSGKKASTKASSQVHRATVEDIPEPPPVSRPQPQQPNRILEAADGSDEDIEMVNLPGLEPVSDEDEDEEADEEVEGDSDVDDEDDEAELAHLMKKWDAPVYAFFKPMPAIVYVANRKAHVFECGASRCRCKTRFVRRFLYTHDSSSTSNLRQHAKVCWGEEAVTAADDTGDAPTARDAMANLKDGSITAAFECAGKGKVSYSHRQHTKAEARAEFVRWVSESKRPFQIVNDRAFRSLMKTGRPEAYIPSAETVSRDVKNVFVRVREHIAKMLQAYVAITVHLEHEGKPLTMLLDIVEVAKSHTGVNLASAFSDILKSFGIDEKILSITADNASNNDTMVDELADILDDFPGAANQTRCFAHTLSISARAILKQFDVPKKKAGEALDEAAQALADLAKELDVDDRAEREERSASDDEDEPLAAWEDFRDGLTEEEVKELDLCKFSFAVKNSTTILLPEWFRILRSQRLSERMMPRDVSTRWNSTYDMLDFALKYRAAIDAMTATRDLDLRKYELVSAEWRIAGELRDVLKDATLFFLRATPNLATVIPAMDHIDKVLATCSDSPYQFSPAIRAALAIGKKALNKYYNKTDHSEVYRIAMVLHPRHKLEYFKKHGWEALWIDTARQIVREEFNRSYIPTEAEDAGSNAQAHAHTDACSTSTNIFDNLPDLAATSTDNRDELDRYLATDVEDVKDGLKWWYDRRSAFPNLSRMAHDYLSIPATTLEVKRTFSQGRLVLPHVRNCLSYQSTRASMCVGSWSSLGLVKDKDILDVLGEEVVEEEALPDGWDAIRGL</sequence>
<dbReference type="SUPFAM" id="SSF140996">
    <property type="entry name" value="Hermes dimerisation domain"/>
    <property type="match status" value="1"/>
</dbReference>